<proteinExistence type="predicted"/>
<dbReference type="EMBL" id="JBANAX010000293">
    <property type="protein sequence ID" value="KAL1215020.1"/>
    <property type="molecule type" value="Genomic_DNA"/>
</dbReference>
<dbReference type="PANTHER" id="PTHR48011:SF53">
    <property type="entry name" value="PROTEIN KINASE SUPERFAMILY PROTEIN"/>
    <property type="match status" value="1"/>
</dbReference>
<dbReference type="InterPro" id="IPR011009">
    <property type="entry name" value="Kinase-like_dom_sf"/>
</dbReference>
<keyword evidence="3" id="KW-0808">Transferase</keyword>
<feature type="region of interest" description="Disordered" evidence="1">
    <location>
        <begin position="1"/>
        <end position="38"/>
    </location>
</feature>
<feature type="domain" description="Protein kinase" evidence="2">
    <location>
        <begin position="56"/>
        <end position="337"/>
    </location>
</feature>
<keyword evidence="3" id="KW-0418">Kinase</keyword>
<feature type="compositionally biased region" description="Acidic residues" evidence="1">
    <location>
        <begin position="341"/>
        <end position="362"/>
    </location>
</feature>
<evidence type="ECO:0000259" key="2">
    <source>
        <dbReference type="PROSITE" id="PS50011"/>
    </source>
</evidence>
<feature type="region of interest" description="Disordered" evidence="1">
    <location>
        <begin position="340"/>
        <end position="368"/>
    </location>
</feature>
<dbReference type="SMART" id="SM00220">
    <property type="entry name" value="S_TKc"/>
    <property type="match status" value="1"/>
</dbReference>
<dbReference type="Gene3D" id="1.10.510.10">
    <property type="entry name" value="Transferase(Phosphotransferase) domain 1"/>
    <property type="match status" value="1"/>
</dbReference>
<dbReference type="PROSITE" id="PS00108">
    <property type="entry name" value="PROTEIN_KINASE_ST"/>
    <property type="match status" value="1"/>
</dbReference>
<dbReference type="Proteomes" id="UP001558713">
    <property type="component" value="Unassembled WGS sequence"/>
</dbReference>
<dbReference type="SUPFAM" id="SSF56112">
    <property type="entry name" value="Protein kinase-like (PK-like)"/>
    <property type="match status" value="1"/>
</dbReference>
<dbReference type="Pfam" id="PF00069">
    <property type="entry name" value="Pkinase"/>
    <property type="match status" value="1"/>
</dbReference>
<gene>
    <name evidence="3" type="ORF">V5N11_007793</name>
</gene>
<keyword evidence="4" id="KW-1185">Reference proteome</keyword>
<evidence type="ECO:0000313" key="3">
    <source>
        <dbReference type="EMBL" id="KAL1215020.1"/>
    </source>
</evidence>
<feature type="compositionally biased region" description="Acidic residues" evidence="1">
    <location>
        <begin position="384"/>
        <end position="409"/>
    </location>
</feature>
<feature type="compositionally biased region" description="Polar residues" evidence="1">
    <location>
        <begin position="28"/>
        <end position="37"/>
    </location>
</feature>
<dbReference type="InterPro" id="IPR008271">
    <property type="entry name" value="Ser/Thr_kinase_AS"/>
</dbReference>
<evidence type="ECO:0000313" key="4">
    <source>
        <dbReference type="Proteomes" id="UP001558713"/>
    </source>
</evidence>
<dbReference type="PANTHER" id="PTHR48011">
    <property type="entry name" value="CCR4-NOT TRANSCRIPTIONAL COMPLEX SUBUNIT CAF120-RELATED"/>
    <property type="match status" value="1"/>
</dbReference>
<feature type="region of interest" description="Disordered" evidence="1">
    <location>
        <begin position="383"/>
        <end position="423"/>
    </location>
</feature>
<reference evidence="3 4" key="1">
    <citation type="submission" date="2024-04" db="EMBL/GenBank/DDBJ databases">
        <title>Genome assembly C_amara_ONT_v2.</title>
        <authorList>
            <person name="Yant L."/>
            <person name="Moore C."/>
            <person name="Slenker M."/>
        </authorList>
    </citation>
    <scope>NUCLEOTIDE SEQUENCE [LARGE SCALE GENOMIC DNA]</scope>
    <source>
        <tissue evidence="3">Leaf</tissue>
    </source>
</reference>
<comment type="caution">
    <text evidence="3">The sequence shown here is derived from an EMBL/GenBank/DDBJ whole genome shotgun (WGS) entry which is preliminary data.</text>
</comment>
<dbReference type="GO" id="GO:0016301">
    <property type="term" value="F:kinase activity"/>
    <property type="evidence" value="ECO:0007669"/>
    <property type="project" value="UniProtKB-KW"/>
</dbReference>
<organism evidence="3 4">
    <name type="scientific">Cardamine amara subsp. amara</name>
    <dbReference type="NCBI Taxonomy" id="228776"/>
    <lineage>
        <taxon>Eukaryota</taxon>
        <taxon>Viridiplantae</taxon>
        <taxon>Streptophyta</taxon>
        <taxon>Embryophyta</taxon>
        <taxon>Tracheophyta</taxon>
        <taxon>Spermatophyta</taxon>
        <taxon>Magnoliopsida</taxon>
        <taxon>eudicotyledons</taxon>
        <taxon>Gunneridae</taxon>
        <taxon>Pentapetalae</taxon>
        <taxon>rosids</taxon>
        <taxon>malvids</taxon>
        <taxon>Brassicales</taxon>
        <taxon>Brassicaceae</taxon>
        <taxon>Cardamineae</taxon>
        <taxon>Cardamine</taxon>
    </lineage>
</organism>
<dbReference type="InterPro" id="IPR052751">
    <property type="entry name" value="Plant_MAPKKK"/>
</dbReference>
<accession>A0ABD1BI50</accession>
<protein>
    <submittedName>
        <fullName evidence="3">Mitogen-activated protein kinase kinase kinase 20</fullName>
    </submittedName>
</protein>
<dbReference type="PROSITE" id="PS50011">
    <property type="entry name" value="PROTEIN_KINASE_DOM"/>
    <property type="match status" value="1"/>
</dbReference>
<name>A0ABD1BI50_CARAN</name>
<sequence>MPRSTSSDRLGRWDDEDWNRPHKKPKYSQENPFSKMSVTEDEADSSIINIPESNRWIVTRSLGKSSQYSVYLAECTVDGDEEDLPLEMVIKSTEMLKADLLENEERFLSHLKSPFVVSFYGYETTLEKNEKTTFERKVIYNTIHEYCQGGSIANHIKRHNGNIPKDDVRQFACDILVGLKYIHGEKIIHCDIKPKNILLACEDPRFSSSDRFMAKISGFGKAIEKGSVEYGDGLGHHRGSVRYLSPEELRGDMVLDYGSDVWAYGCLVLEMLTGERVWEEYGKLGWEGMVSLIGESDAVPRIPDYLSETAKDFLSKCLERDPAKRWSVDSLLEHQYLKWIDEEEEEEEEEGEEFEEGEDEDVYYGIGDAQVEEYEANLEIAEAFQEEEEAYEDEEEEQEEQEEQEEIELHEDYPKADSEDDDI</sequence>
<dbReference type="InterPro" id="IPR000719">
    <property type="entry name" value="Prot_kinase_dom"/>
</dbReference>
<evidence type="ECO:0000256" key="1">
    <source>
        <dbReference type="SAM" id="MobiDB-lite"/>
    </source>
</evidence>
<dbReference type="AlphaFoldDB" id="A0ABD1BI50"/>